<name>A0A7L7KQ75_9MOLU</name>
<dbReference type="Gene3D" id="2.60.40.1180">
    <property type="entry name" value="Golgi alpha-mannosidase II"/>
    <property type="match status" value="1"/>
</dbReference>
<dbReference type="RefSeq" id="WP_258878355.1">
    <property type="nucleotide sequence ID" value="NZ_CP048914.1"/>
</dbReference>
<dbReference type="EMBL" id="CP048914">
    <property type="protein sequence ID" value="QMS84735.1"/>
    <property type="molecule type" value="Genomic_DNA"/>
</dbReference>
<protein>
    <submittedName>
        <fullName evidence="2">Alpha-amylase</fullName>
    </submittedName>
</protein>
<dbReference type="Gene3D" id="3.20.20.80">
    <property type="entry name" value="Glycosidases"/>
    <property type="match status" value="1"/>
</dbReference>
<dbReference type="Pfam" id="PF18612">
    <property type="entry name" value="Bac_A_amyl_C"/>
    <property type="match status" value="1"/>
</dbReference>
<dbReference type="CDD" id="cd11313">
    <property type="entry name" value="AmyAc_arch_bac_AmyA"/>
    <property type="match status" value="1"/>
</dbReference>
<dbReference type="SUPFAM" id="SSF51445">
    <property type="entry name" value="(Trans)glycosidases"/>
    <property type="match status" value="1"/>
</dbReference>
<dbReference type="KEGG" id="xcl:G4Z02_02860"/>
<dbReference type="Proteomes" id="UP000514720">
    <property type="component" value="Chromosome"/>
</dbReference>
<sequence>MSIHTNIENRKLFIYQVYVRSHTQEGTFKAFNKDLDRIQDLGVDMVYFMPIHPIGQKRKKGPLGCPYSIQDYRKINPEYGTLEDFKTTVNEIHQRGMTVMIDVVYNHTSHDSVLLEQHPEWFMHDEKGQLTSKEPGWSDVQDFDYQAGGEALVRELIDTLLFWIDQGVDGFRFDVGSFLPMDFLQQMELEVRAKNPNIVLLSESVHGGYCRHMRSRGFQVLSESEIYQAFDMAYDYDIQPFFEAYLNGEGTLNRYLEELLRQDEIYPQNYIKMRNLENHDFGRFAMYVKEDSVKIDNWTAFVFFARGSVMMYAGEECSDDHKPSLFEKEDVNWSGRNISDLVKALVPIKKMDAVAYGALRIYPQSKDVIVMSYKHQQETIVGIFNVGNETGDISLNIADGTYQNLLADDSIIVSNKQLTLTKKPRIFKIK</sequence>
<proteinExistence type="predicted"/>
<keyword evidence="3" id="KW-1185">Reference proteome</keyword>
<dbReference type="InterPro" id="IPR006047">
    <property type="entry name" value="GH13_cat_dom"/>
</dbReference>
<accession>A0A7L7KQ75</accession>
<dbReference type="PANTHER" id="PTHR10357">
    <property type="entry name" value="ALPHA-AMYLASE FAMILY MEMBER"/>
    <property type="match status" value="1"/>
</dbReference>
<dbReference type="InterPro" id="IPR013780">
    <property type="entry name" value="Glyco_hydro_b"/>
</dbReference>
<evidence type="ECO:0000313" key="2">
    <source>
        <dbReference type="EMBL" id="QMS84735.1"/>
    </source>
</evidence>
<dbReference type="SMART" id="SM00642">
    <property type="entry name" value="Aamy"/>
    <property type="match status" value="1"/>
</dbReference>
<dbReference type="InterPro" id="IPR041331">
    <property type="entry name" value="Bac_A_amyl_C"/>
</dbReference>
<dbReference type="AlphaFoldDB" id="A0A7L7KQ75"/>
<feature type="domain" description="Glycosyl hydrolase family 13 catalytic" evidence="1">
    <location>
        <begin position="16"/>
        <end position="349"/>
    </location>
</feature>
<organism evidence="2 3">
    <name type="scientific">Candidatus Xianfuyuplasma coldseepsis</name>
    <dbReference type="NCBI Taxonomy" id="2782163"/>
    <lineage>
        <taxon>Bacteria</taxon>
        <taxon>Bacillati</taxon>
        <taxon>Mycoplasmatota</taxon>
        <taxon>Mollicutes</taxon>
        <taxon>Candidatus Izemoplasmatales</taxon>
        <taxon>Candidatus Izemoplasmataceae</taxon>
        <taxon>Candidatus Xianfuyuplasma</taxon>
    </lineage>
</organism>
<dbReference type="InterPro" id="IPR017853">
    <property type="entry name" value="GH"/>
</dbReference>
<dbReference type="Pfam" id="PF00128">
    <property type="entry name" value="Alpha-amylase"/>
    <property type="match status" value="1"/>
</dbReference>
<evidence type="ECO:0000313" key="3">
    <source>
        <dbReference type="Proteomes" id="UP000514720"/>
    </source>
</evidence>
<gene>
    <name evidence="2" type="ORF">G4Z02_02860</name>
</gene>
<dbReference type="GO" id="GO:0005975">
    <property type="term" value="P:carbohydrate metabolic process"/>
    <property type="evidence" value="ECO:0007669"/>
    <property type="project" value="InterPro"/>
</dbReference>
<evidence type="ECO:0000259" key="1">
    <source>
        <dbReference type="SMART" id="SM00642"/>
    </source>
</evidence>
<reference evidence="2 3" key="1">
    <citation type="submission" date="2020-02" db="EMBL/GenBank/DDBJ databases">
        <authorList>
            <person name="Zheng R.K."/>
            <person name="Sun C.M."/>
        </authorList>
    </citation>
    <scope>NUCLEOTIDE SEQUENCE [LARGE SCALE GENOMIC DNA]</scope>
    <source>
        <strain evidence="3">zrk13</strain>
    </source>
</reference>